<evidence type="ECO:0000313" key="9">
    <source>
        <dbReference type="Proteomes" id="UP000199446"/>
    </source>
</evidence>
<sequence>MLEFFLKSFLTLFVVMDPVGLVPVFLALAGDRPPREQARIARKAVLVAGGLLTFFFFFGRGLLSYLGISLDALRVAGGILLFRIATEMVFAHHERETEEEAREALERADISVFPLAIPLIAGPGALASVLVLGGEASRVPLGVGVVLLTAFLVLALAYLFLRAAIRVRRALGRTGVNVVTRVLGILLAALAVEYVARGVRGLL</sequence>
<dbReference type="STRING" id="482827.SAMN04488243_10160"/>
<dbReference type="InterPro" id="IPR002771">
    <property type="entry name" value="Multi_antbiot-R_MarC"/>
</dbReference>
<evidence type="ECO:0000256" key="4">
    <source>
        <dbReference type="ARBA" id="ARBA00022692"/>
    </source>
</evidence>
<dbReference type="NCBIfam" id="TIGR00427">
    <property type="entry name" value="NAAT family transporter"/>
    <property type="match status" value="1"/>
</dbReference>
<dbReference type="RefSeq" id="WP_093004723.1">
    <property type="nucleotide sequence ID" value="NZ_FNBC01000001.1"/>
</dbReference>
<evidence type="ECO:0000256" key="3">
    <source>
        <dbReference type="ARBA" id="ARBA00022475"/>
    </source>
</evidence>
<keyword evidence="3" id="KW-1003">Cell membrane</keyword>
<evidence type="ECO:0000256" key="2">
    <source>
        <dbReference type="ARBA" id="ARBA00009784"/>
    </source>
</evidence>
<evidence type="ECO:0000256" key="5">
    <source>
        <dbReference type="ARBA" id="ARBA00022989"/>
    </source>
</evidence>
<feature type="transmembrane region" description="Helical" evidence="7">
    <location>
        <begin position="40"/>
        <end position="59"/>
    </location>
</feature>
<feature type="transmembrane region" description="Helical" evidence="7">
    <location>
        <begin position="182"/>
        <end position="199"/>
    </location>
</feature>
<proteinExistence type="inferred from homology"/>
<evidence type="ECO:0000256" key="1">
    <source>
        <dbReference type="ARBA" id="ARBA00004651"/>
    </source>
</evidence>
<dbReference type="Pfam" id="PF01914">
    <property type="entry name" value="MarC"/>
    <property type="match status" value="1"/>
</dbReference>
<name>A0A1G7CLT8_9DEIN</name>
<keyword evidence="5 7" id="KW-1133">Transmembrane helix</keyword>
<keyword evidence="4 7" id="KW-0812">Transmembrane</keyword>
<accession>A0A1G7CLT8</accession>
<dbReference type="AlphaFoldDB" id="A0A1G7CLT8"/>
<comment type="subcellular location">
    <subcellularLocation>
        <location evidence="1 7">Cell membrane</location>
        <topology evidence="1 7">Multi-pass membrane protein</topology>
    </subcellularLocation>
</comment>
<feature type="transmembrane region" description="Helical" evidence="7">
    <location>
        <begin position="6"/>
        <end position="28"/>
    </location>
</feature>
<keyword evidence="9" id="KW-1185">Reference proteome</keyword>
<reference evidence="9" key="1">
    <citation type="submission" date="2016-10" db="EMBL/GenBank/DDBJ databases">
        <authorList>
            <person name="Varghese N."/>
            <person name="Submissions S."/>
        </authorList>
    </citation>
    <scope>NUCLEOTIDE SEQUENCE [LARGE SCALE GENOMIC DNA]</scope>
    <source>
        <strain evidence="9">CGMCC 1.6992</strain>
    </source>
</reference>
<dbReference type="PANTHER" id="PTHR33508:SF1">
    <property type="entry name" value="UPF0056 MEMBRANE PROTEIN YHCE"/>
    <property type="match status" value="1"/>
</dbReference>
<feature type="transmembrane region" description="Helical" evidence="7">
    <location>
        <begin position="139"/>
        <end position="161"/>
    </location>
</feature>
<dbReference type="EMBL" id="FNBC01000001">
    <property type="protein sequence ID" value="SDE39636.1"/>
    <property type="molecule type" value="Genomic_DNA"/>
</dbReference>
<comment type="similarity">
    <text evidence="2 7">Belongs to the UPF0056 (MarC) family.</text>
</comment>
<evidence type="ECO:0000256" key="7">
    <source>
        <dbReference type="RuleBase" id="RU362048"/>
    </source>
</evidence>
<feature type="transmembrane region" description="Helical" evidence="7">
    <location>
        <begin position="112"/>
        <end position="133"/>
    </location>
</feature>
<dbReference type="Proteomes" id="UP000199446">
    <property type="component" value="Unassembled WGS sequence"/>
</dbReference>
<protein>
    <recommendedName>
        <fullName evidence="7">UPF0056 membrane protein</fullName>
    </recommendedName>
</protein>
<dbReference type="PANTHER" id="PTHR33508">
    <property type="entry name" value="UPF0056 MEMBRANE PROTEIN YHCE"/>
    <property type="match status" value="1"/>
</dbReference>
<evidence type="ECO:0000256" key="6">
    <source>
        <dbReference type="ARBA" id="ARBA00023136"/>
    </source>
</evidence>
<dbReference type="GO" id="GO:0005886">
    <property type="term" value="C:plasma membrane"/>
    <property type="evidence" value="ECO:0007669"/>
    <property type="project" value="UniProtKB-SubCell"/>
</dbReference>
<organism evidence="8 9">
    <name type="scientific">Thermus arciformis</name>
    <dbReference type="NCBI Taxonomy" id="482827"/>
    <lineage>
        <taxon>Bacteria</taxon>
        <taxon>Thermotogati</taxon>
        <taxon>Deinococcota</taxon>
        <taxon>Deinococci</taxon>
        <taxon>Thermales</taxon>
        <taxon>Thermaceae</taxon>
        <taxon>Thermus</taxon>
    </lineage>
</organism>
<comment type="caution">
    <text evidence="7">Lacks conserved residue(s) required for the propagation of feature annotation.</text>
</comment>
<gene>
    <name evidence="8" type="ORF">SAMN04488243_10160</name>
</gene>
<dbReference type="OrthoDB" id="21094at2"/>
<keyword evidence="6 7" id="KW-0472">Membrane</keyword>
<evidence type="ECO:0000313" key="8">
    <source>
        <dbReference type="EMBL" id="SDE39636.1"/>
    </source>
</evidence>